<dbReference type="Pfam" id="PF13365">
    <property type="entry name" value="Trypsin_2"/>
    <property type="match status" value="1"/>
</dbReference>
<dbReference type="GeneID" id="57097546"/>
<evidence type="ECO:0000256" key="1">
    <source>
        <dbReference type="SAM" id="MobiDB-lite"/>
    </source>
</evidence>
<gene>
    <name evidence="3" type="ORF">VF08_30520</name>
</gene>
<protein>
    <recommendedName>
        <fullName evidence="5">Trypsin-like peptidase domain-containing protein</fullName>
    </recommendedName>
</protein>
<proteinExistence type="predicted"/>
<organism evidence="3 4">
    <name type="scientific">Nostoc linckia z8</name>
    <dbReference type="NCBI Taxonomy" id="1628746"/>
    <lineage>
        <taxon>Bacteria</taxon>
        <taxon>Bacillati</taxon>
        <taxon>Cyanobacteriota</taxon>
        <taxon>Cyanophyceae</taxon>
        <taxon>Nostocales</taxon>
        <taxon>Nostocaceae</taxon>
        <taxon>Nostoc</taxon>
    </lineage>
</organism>
<dbReference type="AlphaFoldDB" id="A0A9Q6EI41"/>
<evidence type="ECO:0000256" key="2">
    <source>
        <dbReference type="SAM" id="SignalP"/>
    </source>
</evidence>
<sequence length="367" mass="38913">MKLSLIIHTALISSAFIFSNSYIGMAQPSSQTETTTCPAEIQASVKKNLLVIYFSEGFQLKPSPYGTAVLFAQDNKTLYAFSVGHVLTSNIPSTNVYANFPNSNNNPLEFRRLDNSPKSDDIAIIQLESKTPLTTDFLPLGESKQLQLGKDIVYVAGWPKFQDGNEAKVKFFCKIGKFNGYANLSPVMQIKYDGVWTSGGGSGGAVVNKNGSLVGIHQRDGGGIAIESFLKKAEEIPAVKQALENLGTGRSNFANNSNNSSTTSSISAPSLDNSSTNNSTPTPNPDNSSTTSSNPTPNPDNSSTTSSNPTPNPDNSSTTSSNPTPNPDNSSTNNSTPTPNPNNSSTGKKNPPITNPCLASGRSGRCW</sequence>
<comment type="caution">
    <text evidence="3">The sequence shown here is derived from an EMBL/GenBank/DDBJ whole genome shotgun (WGS) entry which is preliminary data.</text>
</comment>
<dbReference type="EMBL" id="LAHD01000130">
    <property type="protein sequence ID" value="PHJ96222.1"/>
    <property type="molecule type" value="Genomic_DNA"/>
</dbReference>
<name>A0A9Q6EI41_NOSLI</name>
<dbReference type="SUPFAM" id="SSF50494">
    <property type="entry name" value="Trypsin-like serine proteases"/>
    <property type="match status" value="1"/>
</dbReference>
<evidence type="ECO:0008006" key="5">
    <source>
        <dbReference type="Google" id="ProtNLM"/>
    </source>
</evidence>
<accession>A0A9Q6EI41</accession>
<evidence type="ECO:0000313" key="4">
    <source>
        <dbReference type="Proteomes" id="UP000222310"/>
    </source>
</evidence>
<dbReference type="Gene3D" id="2.40.10.120">
    <property type="match status" value="1"/>
</dbReference>
<feature type="compositionally biased region" description="Low complexity" evidence="1">
    <location>
        <begin position="251"/>
        <end position="346"/>
    </location>
</feature>
<feature type="chain" id="PRO_5040144729" description="Trypsin-like peptidase domain-containing protein" evidence="2">
    <location>
        <begin position="27"/>
        <end position="367"/>
    </location>
</feature>
<keyword evidence="2" id="KW-0732">Signal</keyword>
<feature type="region of interest" description="Disordered" evidence="1">
    <location>
        <begin position="249"/>
        <end position="367"/>
    </location>
</feature>
<feature type="signal peptide" evidence="2">
    <location>
        <begin position="1"/>
        <end position="26"/>
    </location>
</feature>
<evidence type="ECO:0000313" key="3">
    <source>
        <dbReference type="EMBL" id="PHJ96222.1"/>
    </source>
</evidence>
<dbReference type="RefSeq" id="WP_099069166.1">
    <property type="nucleotide sequence ID" value="NZ_LAHD01000130.1"/>
</dbReference>
<reference evidence="3 4" key="1">
    <citation type="submission" date="2015-02" db="EMBL/GenBank/DDBJ databases">
        <title>Nostoc linckia genome annotation.</title>
        <authorList>
            <person name="Zhou Z."/>
        </authorList>
    </citation>
    <scope>NUCLEOTIDE SEQUENCE [LARGE SCALE GENOMIC DNA]</scope>
    <source>
        <strain evidence="4">z8</strain>
    </source>
</reference>
<dbReference type="Proteomes" id="UP000222310">
    <property type="component" value="Unassembled WGS sequence"/>
</dbReference>
<dbReference type="InterPro" id="IPR009003">
    <property type="entry name" value="Peptidase_S1_PA"/>
</dbReference>